<reference evidence="1 2" key="1">
    <citation type="submission" date="2020-03" db="EMBL/GenBank/DDBJ databases">
        <title>Genome mining and metabolic profiling illuminate the polycyclic tetramate macrolactams from Streptomyces koyangensis SCSIO 5802.</title>
        <authorList>
            <person name="Ding W."/>
        </authorList>
    </citation>
    <scope>NUCLEOTIDE SEQUENCE [LARGE SCALE GENOMIC DNA]</scope>
    <source>
        <strain evidence="1 2">SCSIO 5802</strain>
    </source>
</reference>
<dbReference type="Proteomes" id="UP000596311">
    <property type="component" value="Chromosome"/>
</dbReference>
<dbReference type="EMBL" id="CP049945">
    <property type="protein sequence ID" value="QRF05842.1"/>
    <property type="molecule type" value="Genomic_DNA"/>
</dbReference>
<sequence length="135" mass="14646">MREKPLSRIGDELARLRDDVMPERPAPPAGFGIDEALVSRFADGELSGQPEADLAGQVARVLPCHWSQSNAYASLMTQVMDPDGEPRKAVGLARATAAWLREVAPRAGELDHRCADLGEVVERSEKDIEEAAAEL</sequence>
<proteinExistence type="predicted"/>
<gene>
    <name evidence="1" type="ORF">G9U55_29250</name>
</gene>
<protein>
    <submittedName>
        <fullName evidence="1">Uncharacterized protein</fullName>
    </submittedName>
</protein>
<dbReference type="RefSeq" id="WP_203216358.1">
    <property type="nucleotide sequence ID" value="NZ_CP049945.1"/>
</dbReference>
<keyword evidence="2" id="KW-1185">Reference proteome</keyword>
<evidence type="ECO:0000313" key="2">
    <source>
        <dbReference type="Proteomes" id="UP000596311"/>
    </source>
</evidence>
<accession>A0ABX7EMW1</accession>
<evidence type="ECO:0000313" key="1">
    <source>
        <dbReference type="EMBL" id="QRF05842.1"/>
    </source>
</evidence>
<name>A0ABX7EMW1_9ACTN</name>
<organism evidence="1 2">
    <name type="scientific">Streptomyces koyangensis</name>
    <dbReference type="NCBI Taxonomy" id="188770"/>
    <lineage>
        <taxon>Bacteria</taxon>
        <taxon>Bacillati</taxon>
        <taxon>Actinomycetota</taxon>
        <taxon>Actinomycetes</taxon>
        <taxon>Kitasatosporales</taxon>
        <taxon>Streptomycetaceae</taxon>
        <taxon>Streptomyces</taxon>
        <taxon>Streptomyces aurantiacus group</taxon>
    </lineage>
</organism>